<evidence type="ECO:0000313" key="2">
    <source>
        <dbReference type="EMBL" id="SLM17612.1"/>
    </source>
</evidence>
<feature type="compositionally biased region" description="Basic and acidic residues" evidence="1">
    <location>
        <begin position="200"/>
        <end position="211"/>
    </location>
</feature>
<organism evidence="2">
    <name type="scientific">uncultured spirochete</name>
    <dbReference type="NCBI Taxonomy" id="156406"/>
    <lineage>
        <taxon>Bacteria</taxon>
        <taxon>Pseudomonadati</taxon>
        <taxon>Spirochaetota</taxon>
        <taxon>Spirochaetia</taxon>
        <taxon>Spirochaetales</taxon>
        <taxon>environmental samples</taxon>
    </lineage>
</organism>
<dbReference type="AlphaFoldDB" id="A0A3P3XMU7"/>
<evidence type="ECO:0000256" key="1">
    <source>
        <dbReference type="SAM" id="MobiDB-lite"/>
    </source>
</evidence>
<proteinExistence type="predicted"/>
<dbReference type="EMBL" id="FWDO01000004">
    <property type="protein sequence ID" value="SLM17612.1"/>
    <property type="molecule type" value="Genomic_DNA"/>
</dbReference>
<sequence length="220" mass="24772">MEEIRGTEALEQEILDDARKRADRIIRKADDDAKIMQAQTDQKIKEAVDALTQEYQARQETAEREARSRLPLEKMRLEIEYRDAMLRKALQEALAAMDPRFLGAWCVRQLRRGAELIRSSQAKIMVHGLDTSTMQEIRELFSGASSVSIEEVPSMKVRGLSVEPADNSYHISITEHELVAWLLDEKRGELGAALFGSNAHVEKSATPDRAEPPAQEGSTL</sequence>
<accession>A0A3P3XMU7</accession>
<protein>
    <recommendedName>
        <fullName evidence="3">V-type ATP synthase subunit E</fullName>
    </recommendedName>
</protein>
<feature type="region of interest" description="Disordered" evidence="1">
    <location>
        <begin position="198"/>
        <end position="220"/>
    </location>
</feature>
<reference evidence="2" key="1">
    <citation type="submission" date="2017-02" db="EMBL/GenBank/DDBJ databases">
        <authorList>
            <person name="Regsiter A."/>
            <person name="William W."/>
        </authorList>
    </citation>
    <scope>NUCLEOTIDE SEQUENCE</scope>
    <source>
        <strain evidence="2">BdmA 4</strain>
    </source>
</reference>
<evidence type="ECO:0008006" key="3">
    <source>
        <dbReference type="Google" id="ProtNLM"/>
    </source>
</evidence>
<gene>
    <name evidence="2" type="ORF">SPIRO4BDMA_40181</name>
</gene>
<name>A0A3P3XMU7_9SPIR</name>